<protein>
    <submittedName>
        <fullName evidence="1">Uncharacterized protein</fullName>
    </submittedName>
</protein>
<proteinExistence type="predicted"/>
<name>A0A0F9IRJ6_9ZZZZ</name>
<accession>A0A0F9IRJ6</accession>
<sequence length="32" mass="3571">MLYLQEQALRKVVEGVIGVKEVIRATQTAKKA</sequence>
<comment type="caution">
    <text evidence="1">The sequence shown here is derived from an EMBL/GenBank/DDBJ whole genome shotgun (WGS) entry which is preliminary data.</text>
</comment>
<gene>
    <name evidence="1" type="ORF">LCGC14_1545880</name>
</gene>
<dbReference type="AlphaFoldDB" id="A0A0F9IRJ6"/>
<reference evidence="1" key="1">
    <citation type="journal article" date="2015" name="Nature">
        <title>Complex archaea that bridge the gap between prokaryotes and eukaryotes.</title>
        <authorList>
            <person name="Spang A."/>
            <person name="Saw J.H."/>
            <person name="Jorgensen S.L."/>
            <person name="Zaremba-Niedzwiedzka K."/>
            <person name="Martijn J."/>
            <person name="Lind A.E."/>
            <person name="van Eijk R."/>
            <person name="Schleper C."/>
            <person name="Guy L."/>
            <person name="Ettema T.J."/>
        </authorList>
    </citation>
    <scope>NUCLEOTIDE SEQUENCE</scope>
</reference>
<organism evidence="1">
    <name type="scientific">marine sediment metagenome</name>
    <dbReference type="NCBI Taxonomy" id="412755"/>
    <lineage>
        <taxon>unclassified sequences</taxon>
        <taxon>metagenomes</taxon>
        <taxon>ecological metagenomes</taxon>
    </lineage>
</organism>
<dbReference type="EMBL" id="LAZR01011753">
    <property type="protein sequence ID" value="KKM60039.1"/>
    <property type="molecule type" value="Genomic_DNA"/>
</dbReference>
<evidence type="ECO:0000313" key="1">
    <source>
        <dbReference type="EMBL" id="KKM60039.1"/>
    </source>
</evidence>